<dbReference type="EMBL" id="ASPP01002017">
    <property type="protein sequence ID" value="ETO35039.1"/>
    <property type="molecule type" value="Genomic_DNA"/>
</dbReference>
<evidence type="ECO:0000313" key="2">
    <source>
        <dbReference type="Proteomes" id="UP000023152"/>
    </source>
</evidence>
<name>X6PAF1_RETFI</name>
<dbReference type="OMA" id="ATDGEIN"/>
<keyword evidence="2" id="KW-1185">Reference proteome</keyword>
<proteinExistence type="predicted"/>
<gene>
    <name evidence="1" type="ORF">RFI_02035</name>
</gene>
<dbReference type="OrthoDB" id="6162903at2759"/>
<protein>
    <submittedName>
        <fullName evidence="1">Uncharacterized protein</fullName>
    </submittedName>
</protein>
<organism evidence="1 2">
    <name type="scientific">Reticulomyxa filosa</name>
    <dbReference type="NCBI Taxonomy" id="46433"/>
    <lineage>
        <taxon>Eukaryota</taxon>
        <taxon>Sar</taxon>
        <taxon>Rhizaria</taxon>
        <taxon>Retaria</taxon>
        <taxon>Foraminifera</taxon>
        <taxon>Monothalamids</taxon>
        <taxon>Reticulomyxidae</taxon>
        <taxon>Reticulomyxa</taxon>
    </lineage>
</organism>
<dbReference type="PANTHER" id="PTHR34494">
    <property type="entry name" value="PROTEIN CBG25024"/>
    <property type="match status" value="1"/>
</dbReference>
<accession>X6PAF1</accession>
<sequence length="354" mass="38034">MGNTDSIPVISQAKSLVQVISSDEEGARKTQENFLRQCPVVSQVTSAVQAIGGDEKGALQTQLQFVDGVNNFVDGIPVVGHIKGGIHYACGDNKGGDAAMKSASKTTGAVIGGVIGAVSGGPGGAVIGAISGSNIMDGIITGCDSAISGSYRPYGNISIITNLVNGESKSISGDIFDLVAGTVLEGCMGYGIYKSIKAVKVNKTTNQRVAVLEANEIRYSQTNEILNPHHVRYSQTTINQNALDIMKNMKENGWNGEPVDVVQMPDGRLTSIDNRRIYAARYANIDVEANMHHYSDRIPSSMQERFPNCGTWGEAIQQRIKKQNNSLTEFLYGIPENPRFYNATWYVQSVSTMS</sequence>
<dbReference type="AlphaFoldDB" id="X6PAF1"/>
<evidence type="ECO:0000313" key="1">
    <source>
        <dbReference type="EMBL" id="ETO35039.1"/>
    </source>
</evidence>
<comment type="caution">
    <text evidence="1">The sequence shown here is derived from an EMBL/GenBank/DDBJ whole genome shotgun (WGS) entry which is preliminary data.</text>
</comment>
<reference evidence="1 2" key="1">
    <citation type="journal article" date="2013" name="Curr. Biol.">
        <title>The Genome of the Foraminiferan Reticulomyxa filosa.</title>
        <authorList>
            <person name="Glockner G."/>
            <person name="Hulsmann N."/>
            <person name="Schleicher M."/>
            <person name="Noegel A.A."/>
            <person name="Eichinger L."/>
            <person name="Gallinger C."/>
            <person name="Pawlowski J."/>
            <person name="Sierra R."/>
            <person name="Euteneuer U."/>
            <person name="Pillet L."/>
            <person name="Moustafa A."/>
            <person name="Platzer M."/>
            <person name="Groth M."/>
            <person name="Szafranski K."/>
            <person name="Schliwa M."/>
        </authorList>
    </citation>
    <scope>NUCLEOTIDE SEQUENCE [LARGE SCALE GENOMIC DNA]</scope>
</reference>
<dbReference type="Proteomes" id="UP000023152">
    <property type="component" value="Unassembled WGS sequence"/>
</dbReference>
<dbReference type="PANTHER" id="PTHR34494:SF1">
    <property type="entry name" value="PROTEIN CBG25024"/>
    <property type="match status" value="1"/>
</dbReference>